<accession>A0A316G0K5</accession>
<dbReference type="OrthoDB" id="9811281at2"/>
<organism evidence="1 2">
    <name type="scientific">Silicimonas algicola</name>
    <dbReference type="NCBI Taxonomy" id="1826607"/>
    <lineage>
        <taxon>Bacteria</taxon>
        <taxon>Pseudomonadati</taxon>
        <taxon>Pseudomonadota</taxon>
        <taxon>Alphaproteobacteria</taxon>
        <taxon>Rhodobacterales</taxon>
        <taxon>Paracoccaceae</taxon>
    </lineage>
</organism>
<dbReference type="EMBL" id="QGGV01000013">
    <property type="protein sequence ID" value="PWK53496.1"/>
    <property type="molecule type" value="Genomic_DNA"/>
</dbReference>
<comment type="caution">
    <text evidence="1">The sequence shown here is derived from an EMBL/GenBank/DDBJ whole genome shotgun (WGS) entry which is preliminary data.</text>
</comment>
<evidence type="ECO:0000313" key="1">
    <source>
        <dbReference type="EMBL" id="PWK53496.1"/>
    </source>
</evidence>
<dbReference type="RefSeq" id="WP_109760968.1">
    <property type="nucleotide sequence ID" value="NZ_CP034588.1"/>
</dbReference>
<protein>
    <submittedName>
        <fullName evidence="1">Uncharacterized protein</fullName>
    </submittedName>
</protein>
<dbReference type="KEGG" id="salo:EF888_15540"/>
<keyword evidence="2" id="KW-1185">Reference proteome</keyword>
<dbReference type="PROSITE" id="PS51257">
    <property type="entry name" value="PROKAR_LIPOPROTEIN"/>
    <property type="match status" value="1"/>
</dbReference>
<proteinExistence type="predicted"/>
<sequence>MKTRNVVGGLMGVLVLLAAGACALTWRSEIDEVARPSPDATDPGLIEQGDRLAAAGISIACPCPAVRGGEAFAGGPAVPTDFGDMYFGNITPDEETRIS</sequence>
<evidence type="ECO:0000313" key="2">
    <source>
        <dbReference type="Proteomes" id="UP000245390"/>
    </source>
</evidence>
<reference evidence="1 2" key="1">
    <citation type="submission" date="2018-05" db="EMBL/GenBank/DDBJ databases">
        <title>Genomic Encyclopedia of Type Strains, Phase IV (KMG-IV): sequencing the most valuable type-strain genomes for metagenomic binning, comparative biology and taxonomic classification.</title>
        <authorList>
            <person name="Goeker M."/>
        </authorList>
    </citation>
    <scope>NUCLEOTIDE SEQUENCE [LARGE SCALE GENOMIC DNA]</scope>
    <source>
        <strain evidence="1 2">DSM 103371</strain>
    </source>
</reference>
<gene>
    <name evidence="1" type="ORF">C8D95_11321</name>
</gene>
<dbReference type="AlphaFoldDB" id="A0A316G0K5"/>
<name>A0A316G0K5_9RHOB</name>
<dbReference type="Proteomes" id="UP000245390">
    <property type="component" value="Unassembled WGS sequence"/>
</dbReference>